<evidence type="ECO:0000256" key="1">
    <source>
        <dbReference type="SAM" id="MobiDB-lite"/>
    </source>
</evidence>
<sequence length="306" mass="33909">MALENHFPFPTYQPTLDWDPQFMPLGNPVTRFLLRFVSVNYAGLVFSCLWVIQLSALEPPMSSQTSTGYLQDAVAEWTDQCKRRRVASSSTHDSTATTDELQDLLQAYFNYMCMGFWGSNCYGDPTHDLNCMLQDNSIVPDDDDDDPLNVMLKAKTQMTETQLVRDPLASSPASSHEELLSSTEPHGKDLRRPRDAKPSLPTPKDKPLAIGECGMRQFKKKKAKVIVVHPFAVVKPGGVEGEVTLEDVNARVLMRPRRPVRHPVGEYAHGPCVSPDGPGLSGKAVVSLTRIQTQGRGTITIIRTKG</sequence>
<dbReference type="PANTHER" id="PTHR33385">
    <property type="entry name" value="PROTEIN XRI1"/>
    <property type="match status" value="1"/>
</dbReference>
<feature type="region of interest" description="Disordered" evidence="1">
    <location>
        <begin position="157"/>
        <end position="209"/>
    </location>
</feature>
<dbReference type="AlphaFoldDB" id="A0A4S8JAN4"/>
<dbReference type="Proteomes" id="UP000317650">
    <property type="component" value="Chromosome 3"/>
</dbReference>
<dbReference type="PANTHER" id="PTHR33385:SF18">
    <property type="entry name" value="XRI1-LIKE PROTEIN"/>
    <property type="match status" value="1"/>
</dbReference>
<evidence type="ECO:0000313" key="2">
    <source>
        <dbReference type="EMBL" id="THU57812.1"/>
    </source>
</evidence>
<feature type="compositionally biased region" description="Basic and acidic residues" evidence="1">
    <location>
        <begin position="175"/>
        <end position="207"/>
    </location>
</feature>
<reference evidence="2 3" key="1">
    <citation type="journal article" date="2019" name="Nat. Plants">
        <title>Genome sequencing of Musa balbisiana reveals subgenome evolution and function divergence in polyploid bananas.</title>
        <authorList>
            <person name="Yao X."/>
        </authorList>
    </citation>
    <scope>NUCLEOTIDE SEQUENCE [LARGE SCALE GENOMIC DNA]</scope>
    <source>
        <strain evidence="3">cv. DH-PKW</strain>
        <tissue evidence="2">Leaves</tissue>
    </source>
</reference>
<evidence type="ECO:0008006" key="4">
    <source>
        <dbReference type="Google" id="ProtNLM"/>
    </source>
</evidence>
<protein>
    <recommendedName>
        <fullName evidence="4">Protein XRI1</fullName>
    </recommendedName>
</protein>
<accession>A0A4S8JAN4</accession>
<organism evidence="2 3">
    <name type="scientific">Musa balbisiana</name>
    <name type="common">Banana</name>
    <dbReference type="NCBI Taxonomy" id="52838"/>
    <lineage>
        <taxon>Eukaryota</taxon>
        <taxon>Viridiplantae</taxon>
        <taxon>Streptophyta</taxon>
        <taxon>Embryophyta</taxon>
        <taxon>Tracheophyta</taxon>
        <taxon>Spermatophyta</taxon>
        <taxon>Magnoliopsida</taxon>
        <taxon>Liliopsida</taxon>
        <taxon>Zingiberales</taxon>
        <taxon>Musaceae</taxon>
        <taxon>Musa</taxon>
    </lineage>
</organism>
<dbReference type="EMBL" id="PYDT01000006">
    <property type="protein sequence ID" value="THU57812.1"/>
    <property type="molecule type" value="Genomic_DNA"/>
</dbReference>
<dbReference type="InterPro" id="IPR039933">
    <property type="entry name" value="XRI1"/>
</dbReference>
<keyword evidence="3" id="KW-1185">Reference proteome</keyword>
<dbReference type="GO" id="GO:0007143">
    <property type="term" value="P:female meiotic nuclear division"/>
    <property type="evidence" value="ECO:0007669"/>
    <property type="project" value="InterPro"/>
</dbReference>
<gene>
    <name evidence="2" type="ORF">C4D60_Mb03t07490</name>
</gene>
<comment type="caution">
    <text evidence="2">The sequence shown here is derived from an EMBL/GenBank/DDBJ whole genome shotgun (WGS) entry which is preliminary data.</text>
</comment>
<proteinExistence type="predicted"/>
<evidence type="ECO:0000313" key="3">
    <source>
        <dbReference type="Proteomes" id="UP000317650"/>
    </source>
</evidence>
<dbReference type="GO" id="GO:0007140">
    <property type="term" value="P:male meiotic nuclear division"/>
    <property type="evidence" value="ECO:0007669"/>
    <property type="project" value="InterPro"/>
</dbReference>
<name>A0A4S8JAN4_MUSBA</name>